<proteinExistence type="predicted"/>
<gene>
    <name evidence="2" type="ORF">HNR30_004540</name>
</gene>
<evidence type="ECO:0000313" key="3">
    <source>
        <dbReference type="Proteomes" id="UP000530928"/>
    </source>
</evidence>
<organism evidence="2 3">
    <name type="scientific">Nonomuraea soli</name>
    <dbReference type="NCBI Taxonomy" id="1032476"/>
    <lineage>
        <taxon>Bacteria</taxon>
        <taxon>Bacillati</taxon>
        <taxon>Actinomycetota</taxon>
        <taxon>Actinomycetes</taxon>
        <taxon>Streptosporangiales</taxon>
        <taxon>Streptosporangiaceae</taxon>
        <taxon>Nonomuraea</taxon>
    </lineage>
</organism>
<evidence type="ECO:0000313" key="2">
    <source>
        <dbReference type="EMBL" id="MBA2893186.1"/>
    </source>
</evidence>
<reference evidence="2 3" key="1">
    <citation type="submission" date="2020-07" db="EMBL/GenBank/DDBJ databases">
        <title>Genomic Encyclopedia of Type Strains, Phase IV (KMG-IV): sequencing the most valuable type-strain genomes for metagenomic binning, comparative biology and taxonomic classification.</title>
        <authorList>
            <person name="Goeker M."/>
        </authorList>
    </citation>
    <scope>NUCLEOTIDE SEQUENCE [LARGE SCALE GENOMIC DNA]</scope>
    <source>
        <strain evidence="2 3">DSM 45533</strain>
    </source>
</reference>
<dbReference type="PROSITE" id="PS51257">
    <property type="entry name" value="PROKAR_LIPOPROTEIN"/>
    <property type="match status" value="1"/>
</dbReference>
<dbReference type="EMBL" id="JACDUR010000004">
    <property type="protein sequence ID" value="MBA2893186.1"/>
    <property type="molecule type" value="Genomic_DNA"/>
</dbReference>
<keyword evidence="3" id="KW-1185">Reference proteome</keyword>
<protein>
    <submittedName>
        <fullName evidence="2">Uncharacterized protein</fullName>
    </submittedName>
</protein>
<dbReference type="Proteomes" id="UP000530928">
    <property type="component" value="Unassembled WGS sequence"/>
</dbReference>
<accession>A0A7W0HS07</accession>
<name>A0A7W0HS07_9ACTN</name>
<feature type="signal peptide" evidence="1">
    <location>
        <begin position="1"/>
        <end position="19"/>
    </location>
</feature>
<evidence type="ECO:0000256" key="1">
    <source>
        <dbReference type="SAM" id="SignalP"/>
    </source>
</evidence>
<feature type="chain" id="PRO_5031109620" evidence="1">
    <location>
        <begin position="20"/>
        <end position="277"/>
    </location>
</feature>
<sequence length="277" mass="30172">MRALALAALVLLTACGAEAAAQRPGRYTADAITMLESPDHGPQLCSFVAESYPPQCGGPDVVGWDWSKVRHESANGTKWGSYRVVGTWDGSRLTLTEPAGEPRTIVVREQRFASPCPAPEGGWRPADPAKATQEALQATQQRLESEPSVGGVWLDQSYLDAIPGYDGSKPEWAEKYANDPTKLVLNVKFTGDLTGREAWIRETWGGPLCVSQARRSEAELRRVQESLGEGYVHTSVDIMKEQVTAGVWVATEELRHRLDAEHGAGVVILEPVLKPVD</sequence>
<keyword evidence="1" id="KW-0732">Signal</keyword>
<dbReference type="RefSeq" id="WP_181611918.1">
    <property type="nucleotide sequence ID" value="NZ_BAABAM010000003.1"/>
</dbReference>
<dbReference type="AlphaFoldDB" id="A0A7W0HS07"/>
<comment type="caution">
    <text evidence="2">The sequence shown here is derived from an EMBL/GenBank/DDBJ whole genome shotgun (WGS) entry which is preliminary data.</text>
</comment>